<reference evidence="1 2" key="1">
    <citation type="submission" date="2016-11" db="EMBL/GenBank/DDBJ databases">
        <title>Draft Genome Sequences of Nine Cyanobacterial Strains from Diverse Habitats.</title>
        <authorList>
            <person name="Zhu T."/>
            <person name="Hou S."/>
            <person name="Lu X."/>
            <person name="Hess W.R."/>
        </authorList>
    </citation>
    <scope>NUCLEOTIDE SEQUENCE [LARGE SCALE GENOMIC DNA]</scope>
    <source>
        <strain evidence="1 2">NIES-30</strain>
    </source>
</reference>
<organism evidence="1 2">
    <name type="scientific">Phormidium tenue NIES-30</name>
    <dbReference type="NCBI Taxonomy" id="549789"/>
    <lineage>
        <taxon>Bacteria</taxon>
        <taxon>Bacillati</taxon>
        <taxon>Cyanobacteriota</taxon>
        <taxon>Cyanophyceae</taxon>
        <taxon>Oscillatoriophycideae</taxon>
        <taxon>Oscillatoriales</taxon>
        <taxon>Oscillatoriaceae</taxon>
        <taxon>Phormidium</taxon>
    </lineage>
</organism>
<evidence type="ECO:0000313" key="1">
    <source>
        <dbReference type="EMBL" id="OKH48713.1"/>
    </source>
</evidence>
<accession>A0A1U7J6Z8</accession>
<dbReference type="EMBL" id="MRCG01000005">
    <property type="protein sequence ID" value="OKH48713.1"/>
    <property type="molecule type" value="Genomic_DNA"/>
</dbReference>
<dbReference type="Proteomes" id="UP000185557">
    <property type="component" value="Unassembled WGS sequence"/>
</dbReference>
<dbReference type="RefSeq" id="WP_073608125.1">
    <property type="nucleotide sequence ID" value="NZ_MRCG01000005.1"/>
</dbReference>
<dbReference type="AlphaFoldDB" id="A0A1U7J6Z8"/>
<sequence>MTNHQLLQELRQKQQQLEQFRRAGSASLQALLDQYDWGVITGAGHGGLPLLTLRFDYRIALNDPCLLALAEEAEQTWGPIDFALFSGESQDPVRVLSRTLLDRRWRWRQSSH</sequence>
<proteinExistence type="predicted"/>
<gene>
    <name evidence="1" type="ORF">NIES30_09240</name>
</gene>
<protein>
    <submittedName>
        <fullName evidence="1">Uncharacterized protein</fullName>
    </submittedName>
</protein>
<keyword evidence="2" id="KW-1185">Reference proteome</keyword>
<dbReference type="OrthoDB" id="573345at2"/>
<name>A0A1U7J6Z8_9CYAN</name>
<comment type="caution">
    <text evidence="1">The sequence shown here is derived from an EMBL/GenBank/DDBJ whole genome shotgun (WGS) entry which is preliminary data.</text>
</comment>
<evidence type="ECO:0000313" key="2">
    <source>
        <dbReference type="Proteomes" id="UP000185557"/>
    </source>
</evidence>